<evidence type="ECO:0000256" key="12">
    <source>
        <dbReference type="SAM" id="Phobius"/>
    </source>
</evidence>
<reference evidence="16 17" key="1">
    <citation type="submission" date="2019-12" db="EMBL/GenBank/DDBJ databases">
        <title>Snethiella sp. nov. sp. isolated from sea sand.</title>
        <authorList>
            <person name="Kim J."/>
            <person name="Jeong S.E."/>
            <person name="Jung H.S."/>
            <person name="Jeon C.O."/>
        </authorList>
    </citation>
    <scope>NUCLEOTIDE SEQUENCE [LARGE SCALE GENOMIC DNA]</scope>
    <source>
        <strain evidence="16 17">DP05</strain>
    </source>
</reference>
<dbReference type="SUPFAM" id="SSF47384">
    <property type="entry name" value="Homodimeric domain of signal transducing histidine kinase"/>
    <property type="match status" value="1"/>
</dbReference>
<keyword evidence="5" id="KW-0808">Transferase</keyword>
<dbReference type="InterPro" id="IPR004358">
    <property type="entry name" value="Sig_transdc_His_kin-like_C"/>
</dbReference>
<feature type="transmembrane region" description="Helical" evidence="12">
    <location>
        <begin position="200"/>
        <end position="220"/>
    </location>
</feature>
<feature type="domain" description="PAC" evidence="15">
    <location>
        <begin position="307"/>
        <end position="359"/>
    </location>
</feature>
<keyword evidence="11" id="KW-0131">Cell cycle</keyword>
<dbReference type="Gene3D" id="3.30.565.10">
    <property type="entry name" value="Histidine kinase-like ATPase, C-terminal domain"/>
    <property type="match status" value="1"/>
</dbReference>
<dbReference type="Pfam" id="PF02518">
    <property type="entry name" value="HATPase_c"/>
    <property type="match status" value="1"/>
</dbReference>
<dbReference type="InterPro" id="IPR035965">
    <property type="entry name" value="PAS-like_dom_sf"/>
</dbReference>
<keyword evidence="9" id="KW-0902">Two-component regulatory system</keyword>
<keyword evidence="6" id="KW-0547">Nucleotide-binding</keyword>
<dbReference type="PANTHER" id="PTHR43047:SF72">
    <property type="entry name" value="OSMOSENSING HISTIDINE PROTEIN KINASE SLN1"/>
    <property type="match status" value="1"/>
</dbReference>
<keyword evidence="17" id="KW-1185">Reference proteome</keyword>
<evidence type="ECO:0000256" key="11">
    <source>
        <dbReference type="ARBA" id="ARBA00023306"/>
    </source>
</evidence>
<evidence type="ECO:0000256" key="2">
    <source>
        <dbReference type="ARBA" id="ARBA00004370"/>
    </source>
</evidence>
<protein>
    <recommendedName>
        <fullName evidence="3">histidine kinase</fullName>
        <ecNumber evidence="3">2.7.13.3</ecNumber>
    </recommendedName>
</protein>
<evidence type="ECO:0000313" key="16">
    <source>
        <dbReference type="EMBL" id="MZR32195.1"/>
    </source>
</evidence>
<dbReference type="Pfam" id="PF13426">
    <property type="entry name" value="PAS_9"/>
    <property type="match status" value="1"/>
</dbReference>
<evidence type="ECO:0000256" key="4">
    <source>
        <dbReference type="ARBA" id="ARBA00022553"/>
    </source>
</evidence>
<dbReference type="CDD" id="cd00082">
    <property type="entry name" value="HisKA"/>
    <property type="match status" value="1"/>
</dbReference>
<dbReference type="InterPro" id="IPR001610">
    <property type="entry name" value="PAC"/>
</dbReference>
<dbReference type="InterPro" id="IPR036890">
    <property type="entry name" value="HATPase_C_sf"/>
</dbReference>
<evidence type="ECO:0000256" key="9">
    <source>
        <dbReference type="ARBA" id="ARBA00023012"/>
    </source>
</evidence>
<dbReference type="PROSITE" id="PS50113">
    <property type="entry name" value="PAC"/>
    <property type="match status" value="1"/>
</dbReference>
<dbReference type="InterPro" id="IPR000014">
    <property type="entry name" value="PAS"/>
</dbReference>
<dbReference type="NCBIfam" id="TIGR00229">
    <property type="entry name" value="sensory_box"/>
    <property type="match status" value="1"/>
</dbReference>
<dbReference type="SMART" id="SM00388">
    <property type="entry name" value="HisKA"/>
    <property type="match status" value="1"/>
</dbReference>
<dbReference type="SUPFAM" id="SSF55874">
    <property type="entry name" value="ATPase domain of HSP90 chaperone/DNA topoisomerase II/histidine kinase"/>
    <property type="match status" value="1"/>
</dbReference>
<dbReference type="InterPro" id="IPR003661">
    <property type="entry name" value="HisK_dim/P_dom"/>
</dbReference>
<dbReference type="FunFam" id="1.10.287.130:FF:000038">
    <property type="entry name" value="Sensory transduction histidine kinase"/>
    <property type="match status" value="1"/>
</dbReference>
<dbReference type="Proteomes" id="UP000476030">
    <property type="component" value="Unassembled WGS sequence"/>
</dbReference>
<dbReference type="FunFam" id="3.30.565.10:FF:000010">
    <property type="entry name" value="Sensor histidine kinase RcsC"/>
    <property type="match status" value="1"/>
</dbReference>
<organism evidence="16 17">
    <name type="scientific">Sneathiella litorea</name>
    <dbReference type="NCBI Taxonomy" id="2606216"/>
    <lineage>
        <taxon>Bacteria</taxon>
        <taxon>Pseudomonadati</taxon>
        <taxon>Pseudomonadota</taxon>
        <taxon>Alphaproteobacteria</taxon>
        <taxon>Sneathiellales</taxon>
        <taxon>Sneathiellaceae</taxon>
        <taxon>Sneathiella</taxon>
    </lineage>
</organism>
<keyword evidence="8" id="KW-0067">ATP-binding</keyword>
<keyword evidence="10 12" id="KW-0472">Membrane</keyword>
<evidence type="ECO:0000256" key="10">
    <source>
        <dbReference type="ARBA" id="ARBA00023136"/>
    </source>
</evidence>
<comment type="subcellular location">
    <subcellularLocation>
        <location evidence="2">Membrane</location>
    </subcellularLocation>
</comment>
<dbReference type="InterPro" id="IPR005467">
    <property type="entry name" value="His_kinase_dom"/>
</dbReference>
<accession>A0A6L8WB06</accession>
<keyword evidence="12" id="KW-1133">Transmembrane helix</keyword>
<dbReference type="GO" id="GO:0005524">
    <property type="term" value="F:ATP binding"/>
    <property type="evidence" value="ECO:0007669"/>
    <property type="project" value="UniProtKB-KW"/>
</dbReference>
<evidence type="ECO:0000256" key="5">
    <source>
        <dbReference type="ARBA" id="ARBA00022679"/>
    </source>
</evidence>
<dbReference type="CDD" id="cd00130">
    <property type="entry name" value="PAS"/>
    <property type="match status" value="1"/>
</dbReference>
<feature type="domain" description="PAS" evidence="14">
    <location>
        <begin position="232"/>
        <end position="273"/>
    </location>
</feature>
<dbReference type="Gene3D" id="1.10.287.130">
    <property type="match status" value="1"/>
</dbReference>
<comment type="catalytic activity">
    <reaction evidence="1">
        <text>ATP + protein L-histidine = ADP + protein N-phospho-L-histidine.</text>
        <dbReference type="EC" id="2.7.13.3"/>
    </reaction>
</comment>
<dbReference type="PANTHER" id="PTHR43047">
    <property type="entry name" value="TWO-COMPONENT HISTIDINE PROTEIN KINASE"/>
    <property type="match status" value="1"/>
</dbReference>
<evidence type="ECO:0000313" key="17">
    <source>
        <dbReference type="Proteomes" id="UP000476030"/>
    </source>
</evidence>
<dbReference type="Pfam" id="PF00512">
    <property type="entry name" value="HisKA"/>
    <property type="match status" value="1"/>
</dbReference>
<dbReference type="EMBL" id="WTUW01000009">
    <property type="protein sequence ID" value="MZR32195.1"/>
    <property type="molecule type" value="Genomic_DNA"/>
</dbReference>
<dbReference type="GO" id="GO:0000155">
    <property type="term" value="F:phosphorelay sensor kinase activity"/>
    <property type="evidence" value="ECO:0007669"/>
    <property type="project" value="InterPro"/>
</dbReference>
<keyword evidence="7" id="KW-0418">Kinase</keyword>
<dbReference type="EC" id="2.7.13.3" evidence="3"/>
<evidence type="ECO:0000256" key="7">
    <source>
        <dbReference type="ARBA" id="ARBA00022777"/>
    </source>
</evidence>
<keyword evidence="4" id="KW-0597">Phosphoprotein</keyword>
<evidence type="ECO:0000256" key="6">
    <source>
        <dbReference type="ARBA" id="ARBA00022741"/>
    </source>
</evidence>
<evidence type="ECO:0000256" key="3">
    <source>
        <dbReference type="ARBA" id="ARBA00012438"/>
    </source>
</evidence>
<dbReference type="GO" id="GO:0005886">
    <property type="term" value="C:plasma membrane"/>
    <property type="evidence" value="ECO:0007669"/>
    <property type="project" value="TreeGrafter"/>
</dbReference>
<dbReference type="PROSITE" id="PS50109">
    <property type="entry name" value="HIS_KIN"/>
    <property type="match status" value="1"/>
</dbReference>
<evidence type="ECO:0000256" key="1">
    <source>
        <dbReference type="ARBA" id="ARBA00000085"/>
    </source>
</evidence>
<feature type="transmembrane region" description="Helical" evidence="12">
    <location>
        <begin position="27"/>
        <end position="45"/>
    </location>
</feature>
<evidence type="ECO:0000256" key="8">
    <source>
        <dbReference type="ARBA" id="ARBA00022840"/>
    </source>
</evidence>
<dbReference type="AlphaFoldDB" id="A0A6L8WB06"/>
<keyword evidence="12" id="KW-0812">Transmembrane</keyword>
<dbReference type="InterPro" id="IPR036097">
    <property type="entry name" value="HisK_dim/P_sf"/>
</dbReference>
<proteinExistence type="predicted"/>
<dbReference type="InterPro" id="IPR003594">
    <property type="entry name" value="HATPase_dom"/>
</dbReference>
<gene>
    <name evidence="16" type="ORF">GQE98_16275</name>
</gene>
<name>A0A6L8WB06_9PROT</name>
<evidence type="ECO:0000259" key="13">
    <source>
        <dbReference type="PROSITE" id="PS50109"/>
    </source>
</evidence>
<dbReference type="PROSITE" id="PS50112">
    <property type="entry name" value="PAS"/>
    <property type="match status" value="1"/>
</dbReference>
<dbReference type="InterPro" id="IPR000700">
    <property type="entry name" value="PAS-assoc_C"/>
</dbReference>
<dbReference type="SUPFAM" id="SSF55785">
    <property type="entry name" value="PYP-like sensor domain (PAS domain)"/>
    <property type="match status" value="1"/>
</dbReference>
<evidence type="ECO:0000259" key="14">
    <source>
        <dbReference type="PROSITE" id="PS50112"/>
    </source>
</evidence>
<evidence type="ECO:0000259" key="15">
    <source>
        <dbReference type="PROSITE" id="PS50113"/>
    </source>
</evidence>
<dbReference type="Gene3D" id="3.30.450.20">
    <property type="entry name" value="PAS domain"/>
    <property type="match status" value="1"/>
</dbReference>
<dbReference type="PRINTS" id="PR00344">
    <property type="entry name" value="BCTRLSENSOR"/>
</dbReference>
<dbReference type="SMART" id="SM00086">
    <property type="entry name" value="PAC"/>
    <property type="match status" value="1"/>
</dbReference>
<comment type="caution">
    <text evidence="16">The sequence shown here is derived from an EMBL/GenBank/DDBJ whole genome shotgun (WGS) entry which is preliminary data.</text>
</comment>
<dbReference type="GO" id="GO:0009927">
    <property type="term" value="F:histidine phosphotransfer kinase activity"/>
    <property type="evidence" value="ECO:0007669"/>
    <property type="project" value="TreeGrafter"/>
</dbReference>
<feature type="domain" description="Histidine kinase" evidence="13">
    <location>
        <begin position="377"/>
        <end position="598"/>
    </location>
</feature>
<dbReference type="SMART" id="SM00387">
    <property type="entry name" value="HATPase_c"/>
    <property type="match status" value="1"/>
</dbReference>
<sequence length="606" mass="67284">MNMYVLPKFRLADKFKFKSLLRRQNSYVIAILALTLFVVGTIRYVQETLSNIEESIPLKVIEDSQSMASILFEIEDIIQNVAVAKLATGTERSKEIATVKAKLQEVSIVLEQKRVKYGFDNLIGTAAIYGVLRPALFDLKGWLHNGIGGLPPTSDIVLTASLDRVRTALSKADNLHAQSNNAAVELLRIQADKISVFRDAVLLVLIGLAGLAAVLIYYIYSRRTSAVALEQSELKHRRIFENATEGIFQAYADGRLIDANPALAFFLGYSSAEEMKQDVSALQDDIYINPDIARKHYMLICKRQYLIDEIYQWRRKDGSYTWGAINAHGVFDDNGKLLYLEGTLTDMNDRVRAEVNLRKAKEIAELANRAKSEFLANMSHELRTPLNAIIGFSELLTSEAFGPHGHPNYKEYATDIHGAGRHLLGLINDVLDVAKIEAGQLQLSERKIDLSSVIQSCFRMLSVRATEAGVSLLTELPKDMPVFIGDEIRIKQILANLVSNAVKFTNQDGKVTVAVEVRKDNGINLLIKDTGIGIEEKDLPRVLDRFGQVQTNYARNNDGTGLGLTLVQMLCEIHGGQFILESEVGVGTTCTVVFPPERTVRLAEAG</sequence>